<dbReference type="Proteomes" id="UP001152797">
    <property type="component" value="Unassembled WGS sequence"/>
</dbReference>
<protein>
    <submittedName>
        <fullName evidence="2">Uncharacterized protein</fullName>
    </submittedName>
</protein>
<dbReference type="EMBL" id="CAMXCT020004811">
    <property type="protein sequence ID" value="CAL1163818.1"/>
    <property type="molecule type" value="Genomic_DNA"/>
</dbReference>
<feature type="region of interest" description="Disordered" evidence="1">
    <location>
        <begin position="57"/>
        <end position="87"/>
    </location>
</feature>
<feature type="compositionally biased region" description="Polar residues" evidence="1">
    <location>
        <begin position="174"/>
        <end position="185"/>
    </location>
</feature>
<gene>
    <name evidence="2" type="ORF">C1SCF055_LOCUS35713</name>
</gene>
<reference evidence="3" key="2">
    <citation type="submission" date="2024-04" db="EMBL/GenBank/DDBJ databases">
        <authorList>
            <person name="Chen Y."/>
            <person name="Shah S."/>
            <person name="Dougan E. K."/>
            <person name="Thang M."/>
            <person name="Chan C."/>
        </authorList>
    </citation>
    <scope>NUCLEOTIDE SEQUENCE [LARGE SCALE GENOMIC DNA]</scope>
</reference>
<feature type="region of interest" description="Disordered" evidence="1">
    <location>
        <begin position="109"/>
        <end position="197"/>
    </location>
</feature>
<organism evidence="2">
    <name type="scientific">Cladocopium goreaui</name>
    <dbReference type="NCBI Taxonomy" id="2562237"/>
    <lineage>
        <taxon>Eukaryota</taxon>
        <taxon>Sar</taxon>
        <taxon>Alveolata</taxon>
        <taxon>Dinophyceae</taxon>
        <taxon>Suessiales</taxon>
        <taxon>Symbiodiniaceae</taxon>
        <taxon>Cladocopium</taxon>
    </lineage>
</organism>
<proteinExistence type="predicted"/>
<comment type="caution">
    <text evidence="2">The sequence shown here is derived from an EMBL/GenBank/DDBJ whole genome shotgun (WGS) entry which is preliminary data.</text>
</comment>
<keyword evidence="4" id="KW-1185">Reference proteome</keyword>
<dbReference type="AlphaFoldDB" id="A0A9P1DKS2"/>
<feature type="compositionally biased region" description="Basic and acidic residues" evidence="1">
    <location>
        <begin position="162"/>
        <end position="173"/>
    </location>
</feature>
<reference evidence="2" key="1">
    <citation type="submission" date="2022-10" db="EMBL/GenBank/DDBJ databases">
        <authorList>
            <person name="Chen Y."/>
            <person name="Dougan E. K."/>
            <person name="Chan C."/>
            <person name="Rhodes N."/>
            <person name="Thang M."/>
        </authorList>
    </citation>
    <scope>NUCLEOTIDE SEQUENCE</scope>
</reference>
<evidence type="ECO:0000313" key="4">
    <source>
        <dbReference type="Proteomes" id="UP001152797"/>
    </source>
</evidence>
<sequence>MAREKNLLAKFLTKYPMMLGEVILRKSNKKLKAWHASQKAKEPQQVVILRKSNKKLKAWHASQKAKEPQQVAPPTTQPAPSAPSSSAYGQFNIADLMAGFMHFSQVMQRNMHQSPKKPQPSGDRLALTNGTTNPSVDQGSAQQFEPKLRHHQKSVQSSSLPIEDKKAEAHNEVSDTQEVKGNTPQGNPPQEPPQHTGKDVEDAAFMAFKSKQEAAKAKAKANSKAKAKAKGTAKAKCKAKAHAKSAGCMKRPASQISMPMAFTYEPGEPEERWDGKYDSWCSKHYHTCRNMAINAGYNDEAAKEFGKEARKKATLLYKKTFG</sequence>
<feature type="compositionally biased region" description="Polar residues" evidence="1">
    <location>
        <begin position="128"/>
        <end position="143"/>
    </location>
</feature>
<evidence type="ECO:0000256" key="1">
    <source>
        <dbReference type="SAM" id="MobiDB-lite"/>
    </source>
</evidence>
<dbReference type="EMBL" id="CAMXCT010004811">
    <property type="protein sequence ID" value="CAI4010443.1"/>
    <property type="molecule type" value="Genomic_DNA"/>
</dbReference>
<evidence type="ECO:0000313" key="2">
    <source>
        <dbReference type="EMBL" id="CAI4010443.1"/>
    </source>
</evidence>
<accession>A0A9P1DKS2</accession>
<name>A0A9P1DKS2_9DINO</name>
<dbReference type="EMBL" id="CAMXCT030004811">
    <property type="protein sequence ID" value="CAL4797755.1"/>
    <property type="molecule type" value="Genomic_DNA"/>
</dbReference>
<evidence type="ECO:0000313" key="3">
    <source>
        <dbReference type="EMBL" id="CAL1163818.1"/>
    </source>
</evidence>